<gene>
    <name evidence="2" type="ORF">FNV43_RR20652</name>
</gene>
<evidence type="ECO:0000256" key="1">
    <source>
        <dbReference type="SAM" id="MobiDB-lite"/>
    </source>
</evidence>
<name>A0A8K0E043_9ROSA</name>
<sequence length="340" mass="38833">MEPAKIDWKNIDSKFVEDKLYEHINAPKWFDFLAPYDHSVDDDAWFCRPDCNHPKTAEDFLRSTPSKLSSTNGLSEIPPLGDRTQRESKLKRRGLLIHTWVSPNSNSKFNESSENQNPNLLTPPNYNHVKTMKAAIKSSTGKKEPIDDASLNNEAQPMLKSTLSARNLFAGRDILNQITEFCNELKRLATRTKERENVERRDERERKPFLEVNHEKSQGIDQSNVKEKKRMINKNDNAENIPISVNLEHVKCKGEEKLLQIRTNPPSPQCFSATRVPAGKTTPSKVSKSKLVERGILQEQNKKTMGEEYTDNGKSLPVVDGKEARTLDVFWFLKPCTLST</sequence>
<dbReference type="EMBL" id="VOIH02000009">
    <property type="protein sequence ID" value="KAF3437896.1"/>
    <property type="molecule type" value="Genomic_DNA"/>
</dbReference>
<reference evidence="2" key="1">
    <citation type="submission" date="2020-03" db="EMBL/GenBank/DDBJ databases">
        <title>A high-quality chromosome-level genome assembly of a woody plant with both climbing and erect habits, Rhamnella rubrinervis.</title>
        <authorList>
            <person name="Lu Z."/>
            <person name="Yang Y."/>
            <person name="Zhu X."/>
            <person name="Sun Y."/>
        </authorList>
    </citation>
    <scope>NUCLEOTIDE SEQUENCE</scope>
    <source>
        <strain evidence="2">BYM</strain>
        <tissue evidence="2">Leaf</tissue>
    </source>
</reference>
<protein>
    <recommendedName>
        <fullName evidence="4">Interferon-activable protein</fullName>
    </recommendedName>
</protein>
<dbReference type="PANTHER" id="PTHR36373:SF1">
    <property type="entry name" value="EXPRESSED PROTEIN"/>
    <property type="match status" value="1"/>
</dbReference>
<keyword evidence="3" id="KW-1185">Reference proteome</keyword>
<dbReference type="OrthoDB" id="1924112at2759"/>
<feature type="region of interest" description="Disordered" evidence="1">
    <location>
        <begin position="263"/>
        <end position="287"/>
    </location>
</feature>
<dbReference type="Proteomes" id="UP000796880">
    <property type="component" value="Unassembled WGS sequence"/>
</dbReference>
<dbReference type="PANTHER" id="PTHR36373">
    <property type="entry name" value="EXPRESSED PROTEIN"/>
    <property type="match status" value="1"/>
</dbReference>
<comment type="caution">
    <text evidence="2">The sequence shown here is derived from an EMBL/GenBank/DDBJ whole genome shotgun (WGS) entry which is preliminary data.</text>
</comment>
<feature type="compositionally biased region" description="Polar residues" evidence="1">
    <location>
        <begin position="263"/>
        <end position="272"/>
    </location>
</feature>
<feature type="compositionally biased region" description="Polar residues" evidence="1">
    <location>
        <begin position="63"/>
        <end position="74"/>
    </location>
</feature>
<feature type="compositionally biased region" description="Low complexity" evidence="1">
    <location>
        <begin position="106"/>
        <end position="117"/>
    </location>
</feature>
<feature type="region of interest" description="Disordered" evidence="1">
    <location>
        <begin position="63"/>
        <end position="87"/>
    </location>
</feature>
<evidence type="ECO:0008006" key="4">
    <source>
        <dbReference type="Google" id="ProtNLM"/>
    </source>
</evidence>
<proteinExistence type="predicted"/>
<organism evidence="2 3">
    <name type="scientific">Rhamnella rubrinervis</name>
    <dbReference type="NCBI Taxonomy" id="2594499"/>
    <lineage>
        <taxon>Eukaryota</taxon>
        <taxon>Viridiplantae</taxon>
        <taxon>Streptophyta</taxon>
        <taxon>Embryophyta</taxon>
        <taxon>Tracheophyta</taxon>
        <taxon>Spermatophyta</taxon>
        <taxon>Magnoliopsida</taxon>
        <taxon>eudicotyledons</taxon>
        <taxon>Gunneridae</taxon>
        <taxon>Pentapetalae</taxon>
        <taxon>rosids</taxon>
        <taxon>fabids</taxon>
        <taxon>Rosales</taxon>
        <taxon>Rhamnaceae</taxon>
        <taxon>rhamnoid group</taxon>
        <taxon>Rhamneae</taxon>
        <taxon>Rhamnella</taxon>
    </lineage>
</organism>
<evidence type="ECO:0000313" key="2">
    <source>
        <dbReference type="EMBL" id="KAF3437896.1"/>
    </source>
</evidence>
<feature type="region of interest" description="Disordered" evidence="1">
    <location>
        <begin position="106"/>
        <end position="126"/>
    </location>
</feature>
<accession>A0A8K0E043</accession>
<evidence type="ECO:0000313" key="3">
    <source>
        <dbReference type="Proteomes" id="UP000796880"/>
    </source>
</evidence>
<dbReference type="AlphaFoldDB" id="A0A8K0E043"/>